<evidence type="ECO:0000313" key="1">
    <source>
        <dbReference type="EMBL" id="TPP64403.1"/>
    </source>
</evidence>
<name>A0A504YT11_FASGI</name>
<proteinExistence type="predicted"/>
<reference evidence="1 2" key="1">
    <citation type="submission" date="2019-04" db="EMBL/GenBank/DDBJ databases">
        <title>Annotation for the trematode Fasciola gigantica.</title>
        <authorList>
            <person name="Choi Y.-J."/>
        </authorList>
    </citation>
    <scope>NUCLEOTIDE SEQUENCE [LARGE SCALE GENOMIC DNA]</scope>
    <source>
        <strain evidence="1">Uganda_cow_1</strain>
    </source>
</reference>
<accession>A0A504YT11</accession>
<protein>
    <submittedName>
        <fullName evidence="1">Uncharacterized protein</fullName>
    </submittedName>
</protein>
<dbReference type="EMBL" id="SUNJ01004470">
    <property type="protein sequence ID" value="TPP64403.1"/>
    <property type="molecule type" value="Genomic_DNA"/>
</dbReference>
<dbReference type="AlphaFoldDB" id="A0A504YT11"/>
<dbReference type="Proteomes" id="UP000316759">
    <property type="component" value="Unassembled WGS sequence"/>
</dbReference>
<keyword evidence="2" id="KW-1185">Reference proteome</keyword>
<evidence type="ECO:0000313" key="2">
    <source>
        <dbReference type="Proteomes" id="UP000316759"/>
    </source>
</evidence>
<sequence>MAQAAITTATQDIPRWVIIAAIRKPVHSYVNPAGLGLGVIKQSAIKGVFTDFVIDQDVAIAWMVGLASNVTSVSPFQVVSTANVILILHLEAPNHILVNATTVGWECCVT</sequence>
<gene>
    <name evidence="1" type="ORF">FGIG_03999</name>
</gene>
<comment type="caution">
    <text evidence="1">The sequence shown here is derived from an EMBL/GenBank/DDBJ whole genome shotgun (WGS) entry which is preliminary data.</text>
</comment>
<organism evidence="1 2">
    <name type="scientific">Fasciola gigantica</name>
    <name type="common">Giant liver fluke</name>
    <dbReference type="NCBI Taxonomy" id="46835"/>
    <lineage>
        <taxon>Eukaryota</taxon>
        <taxon>Metazoa</taxon>
        <taxon>Spiralia</taxon>
        <taxon>Lophotrochozoa</taxon>
        <taxon>Platyhelminthes</taxon>
        <taxon>Trematoda</taxon>
        <taxon>Digenea</taxon>
        <taxon>Plagiorchiida</taxon>
        <taxon>Echinostomata</taxon>
        <taxon>Echinostomatoidea</taxon>
        <taxon>Fasciolidae</taxon>
        <taxon>Fasciola</taxon>
    </lineage>
</organism>